<name>A0ACB9H7N1_CICIN</name>
<accession>A0ACB9H7N1</accession>
<comment type="caution">
    <text evidence="1">The sequence shown here is derived from an EMBL/GenBank/DDBJ whole genome shotgun (WGS) entry which is preliminary data.</text>
</comment>
<sequence length="198" mass="22179">MATDDISFTAGDADSVPDLNPMLANHVANLDPKAYSSTMAMLVVCLRHSPFYHAMKATAQVPKIWVNRAHHTARLNADGQSVSFEIVTANETKKTITVKKEQFAKILQLPVSGRFQMAYQSEILNMLNEMGYTPVTRTMSSFKKNKLPSVWGYFFSILLRSLSGRTSGLDSASYTLLQLHYGIYYNVLLRCLSGRFLL</sequence>
<gene>
    <name evidence="1" type="ORF">L2E82_04429</name>
</gene>
<reference evidence="2" key="1">
    <citation type="journal article" date="2022" name="Mol. Ecol. Resour.">
        <title>The genomes of chicory, endive, great burdock and yacon provide insights into Asteraceae palaeo-polyploidization history and plant inulin production.</title>
        <authorList>
            <person name="Fan W."/>
            <person name="Wang S."/>
            <person name="Wang H."/>
            <person name="Wang A."/>
            <person name="Jiang F."/>
            <person name="Liu H."/>
            <person name="Zhao H."/>
            <person name="Xu D."/>
            <person name="Zhang Y."/>
        </authorList>
    </citation>
    <scope>NUCLEOTIDE SEQUENCE [LARGE SCALE GENOMIC DNA]</scope>
    <source>
        <strain evidence="2">cv. Punajuju</strain>
    </source>
</reference>
<dbReference type="Proteomes" id="UP001055811">
    <property type="component" value="Linkage Group LG01"/>
</dbReference>
<evidence type="ECO:0000313" key="2">
    <source>
        <dbReference type="Proteomes" id="UP001055811"/>
    </source>
</evidence>
<protein>
    <submittedName>
        <fullName evidence="1">Uncharacterized protein</fullName>
    </submittedName>
</protein>
<reference evidence="1 2" key="2">
    <citation type="journal article" date="2022" name="Mol. Ecol. Resour.">
        <title>The genomes of chicory, endive, great burdock and yacon provide insights into Asteraceae paleo-polyploidization history and plant inulin production.</title>
        <authorList>
            <person name="Fan W."/>
            <person name="Wang S."/>
            <person name="Wang H."/>
            <person name="Wang A."/>
            <person name="Jiang F."/>
            <person name="Liu H."/>
            <person name="Zhao H."/>
            <person name="Xu D."/>
            <person name="Zhang Y."/>
        </authorList>
    </citation>
    <scope>NUCLEOTIDE SEQUENCE [LARGE SCALE GENOMIC DNA]</scope>
    <source>
        <strain evidence="2">cv. Punajuju</strain>
        <tissue evidence="1">Leaves</tissue>
    </source>
</reference>
<dbReference type="EMBL" id="CM042009">
    <property type="protein sequence ID" value="KAI3790962.1"/>
    <property type="molecule type" value="Genomic_DNA"/>
</dbReference>
<proteinExistence type="predicted"/>
<keyword evidence="2" id="KW-1185">Reference proteome</keyword>
<organism evidence="1 2">
    <name type="scientific">Cichorium intybus</name>
    <name type="common">Chicory</name>
    <dbReference type="NCBI Taxonomy" id="13427"/>
    <lineage>
        <taxon>Eukaryota</taxon>
        <taxon>Viridiplantae</taxon>
        <taxon>Streptophyta</taxon>
        <taxon>Embryophyta</taxon>
        <taxon>Tracheophyta</taxon>
        <taxon>Spermatophyta</taxon>
        <taxon>Magnoliopsida</taxon>
        <taxon>eudicotyledons</taxon>
        <taxon>Gunneridae</taxon>
        <taxon>Pentapetalae</taxon>
        <taxon>asterids</taxon>
        <taxon>campanulids</taxon>
        <taxon>Asterales</taxon>
        <taxon>Asteraceae</taxon>
        <taxon>Cichorioideae</taxon>
        <taxon>Cichorieae</taxon>
        <taxon>Cichoriinae</taxon>
        <taxon>Cichorium</taxon>
    </lineage>
</organism>
<evidence type="ECO:0000313" key="1">
    <source>
        <dbReference type="EMBL" id="KAI3790962.1"/>
    </source>
</evidence>